<name>A0AB36X4G9_LACGS</name>
<dbReference type="InterPro" id="IPR029442">
    <property type="entry name" value="GyrI-like"/>
</dbReference>
<sequence>MAFDYKKEYKNLYHPKKQPEIIKVPKMNYIAVSGSGDPNQEGGTYHKALELLYGLAYTIKMSKKSEHKMPGYFDYVVPPLEGLWWSKDKQKIDYAHKENFAWISMIRLPDFVTEKEFNWAVKTATEKKKQDFFQVKFFTYDEGLCAQIMHIGSYDDEPATIEEIHRFVKKENYQIDIQNPRYHHEIYLSDPRRTKTERRKTVIRLPIK</sequence>
<dbReference type="Gene3D" id="3.20.80.10">
    <property type="entry name" value="Regulatory factor, effector binding domain"/>
    <property type="match status" value="1"/>
</dbReference>
<reference evidence="2 3" key="1">
    <citation type="submission" date="2017-12" db="EMBL/GenBank/DDBJ databases">
        <title>Phylogenetic diversity of female urinary microbiome.</title>
        <authorList>
            <person name="Thomas-White K."/>
            <person name="Wolfe A.J."/>
        </authorList>
    </citation>
    <scope>NUCLEOTIDE SEQUENCE [LARGE SCALE GENOMIC DNA]</scope>
    <source>
        <strain evidence="2 3">UMB0099</strain>
    </source>
</reference>
<feature type="domain" description="GyrI-like small molecule binding" evidence="1">
    <location>
        <begin position="18"/>
        <end position="208"/>
    </location>
</feature>
<dbReference type="SUPFAM" id="SSF55136">
    <property type="entry name" value="Probable bacterial effector-binding domain"/>
    <property type="match status" value="1"/>
</dbReference>
<accession>A0AB36X4G9</accession>
<dbReference type="InterPro" id="IPR008319">
    <property type="entry name" value="GyrI-like_CCH_Lin2189-like"/>
</dbReference>
<evidence type="ECO:0000313" key="3">
    <source>
        <dbReference type="Proteomes" id="UP000234740"/>
    </source>
</evidence>
<organism evidence="2 3">
    <name type="scientific">Lactobacillus gasseri</name>
    <dbReference type="NCBI Taxonomy" id="1596"/>
    <lineage>
        <taxon>Bacteria</taxon>
        <taxon>Bacillati</taxon>
        <taxon>Bacillota</taxon>
        <taxon>Bacilli</taxon>
        <taxon>Lactobacillales</taxon>
        <taxon>Lactobacillaceae</taxon>
        <taxon>Lactobacillus</taxon>
    </lineage>
</organism>
<gene>
    <name evidence="2" type="ORF">CYJ86_01965</name>
</gene>
<dbReference type="Pfam" id="PF06445">
    <property type="entry name" value="GyrI-like"/>
    <property type="match status" value="1"/>
</dbReference>
<dbReference type="AlphaFoldDB" id="A0AB36X4G9"/>
<dbReference type="PIRSF" id="PIRSF031644">
    <property type="entry name" value="UCP031644"/>
    <property type="match status" value="1"/>
</dbReference>
<protein>
    <submittedName>
        <fullName evidence="2">Transcriptional regulator</fullName>
    </submittedName>
</protein>
<dbReference type="EMBL" id="PKKC01000001">
    <property type="protein sequence ID" value="PKZ91273.1"/>
    <property type="molecule type" value="Genomic_DNA"/>
</dbReference>
<dbReference type="Proteomes" id="UP000234740">
    <property type="component" value="Unassembled WGS sequence"/>
</dbReference>
<evidence type="ECO:0000313" key="2">
    <source>
        <dbReference type="EMBL" id="PKZ91273.1"/>
    </source>
</evidence>
<evidence type="ECO:0000259" key="1">
    <source>
        <dbReference type="Pfam" id="PF06445"/>
    </source>
</evidence>
<proteinExistence type="predicted"/>
<comment type="caution">
    <text evidence="2">The sequence shown here is derived from an EMBL/GenBank/DDBJ whole genome shotgun (WGS) entry which is preliminary data.</text>
</comment>
<dbReference type="InterPro" id="IPR011256">
    <property type="entry name" value="Reg_factor_effector_dom_sf"/>
</dbReference>
<dbReference type="GeneID" id="48924789"/>
<dbReference type="RefSeq" id="WP_101890620.1">
    <property type="nucleotide sequence ID" value="NZ_PKKC01000001.1"/>
</dbReference>